<evidence type="ECO:0000313" key="1">
    <source>
        <dbReference type="EMBL" id="MBB4761578.1"/>
    </source>
</evidence>
<organism evidence="1 2">
    <name type="scientific">Actinoplanes digitatis</name>
    <dbReference type="NCBI Taxonomy" id="1868"/>
    <lineage>
        <taxon>Bacteria</taxon>
        <taxon>Bacillati</taxon>
        <taxon>Actinomycetota</taxon>
        <taxon>Actinomycetes</taxon>
        <taxon>Micromonosporales</taxon>
        <taxon>Micromonosporaceae</taxon>
        <taxon>Actinoplanes</taxon>
    </lineage>
</organism>
<dbReference type="SUPFAM" id="SSF52200">
    <property type="entry name" value="Toll/Interleukin receptor TIR domain"/>
    <property type="match status" value="1"/>
</dbReference>
<dbReference type="InterPro" id="IPR035897">
    <property type="entry name" value="Toll_tir_struct_dom_sf"/>
</dbReference>
<comment type="caution">
    <text evidence="1">The sequence shown here is derived from an EMBL/GenBank/DDBJ whole genome shotgun (WGS) entry which is preliminary data.</text>
</comment>
<dbReference type="EMBL" id="JACHNH010000001">
    <property type="protein sequence ID" value="MBB4761578.1"/>
    <property type="molecule type" value="Genomic_DNA"/>
</dbReference>
<keyword evidence="2" id="KW-1185">Reference proteome</keyword>
<evidence type="ECO:0000313" key="2">
    <source>
        <dbReference type="Proteomes" id="UP000578112"/>
    </source>
</evidence>
<dbReference type="RefSeq" id="WP_184992066.1">
    <property type="nucleotide sequence ID" value="NZ_BOMK01000001.1"/>
</dbReference>
<dbReference type="NCBIfam" id="TIGR04276">
    <property type="entry name" value="FxsC_Cterm"/>
    <property type="match status" value="1"/>
</dbReference>
<protein>
    <submittedName>
        <fullName evidence="1">FxsC-like protein</fullName>
    </submittedName>
</protein>
<dbReference type="AlphaFoldDB" id="A0A7W7HVK2"/>
<sequence length="410" mass="43972">MTAPGGSSGAYFFVSYAQVPIEGGPARSDPLVDRFFTDLVAEVGRYAGDPSRRIGLYDKTFAPGHDWGTEVSRALGEAEVLVALYSPRYATGSWTRREHSSFVQRIKAAHADPAKHIQAVRWMPLPPGMPEMTEGGADLGEDIPHYAELGLGALCDIASTDVGPDTRAADTVAEYREAYDRIMGRLARRIVAVAEQSPIGPSSASSPAEPRPATPEAADFVITVFAGTADEVPPGSDPAAYGSTMADWSPFALTRPIPIAQQARQVTERLDFDATVTAGTVPQPLWSGKPSILLIDAWQVADRRRAVALQGLLKRMPSWVLPLAITDEDDGPGAARAAQARADAVAMLSDAGADPAIAAADGLDQFMNLMPTLVIRARRSFFRAMPSNYRRRRRLGENDNGLGATEGDDR</sequence>
<name>A0A7W7HVK2_9ACTN</name>
<dbReference type="InterPro" id="IPR026367">
    <property type="entry name" value="FxsC_C"/>
</dbReference>
<accession>A0A7W7HVK2</accession>
<reference evidence="1 2" key="1">
    <citation type="submission" date="2020-08" db="EMBL/GenBank/DDBJ databases">
        <title>Sequencing the genomes of 1000 actinobacteria strains.</title>
        <authorList>
            <person name="Klenk H.-P."/>
        </authorList>
    </citation>
    <scope>NUCLEOTIDE SEQUENCE [LARGE SCALE GENOMIC DNA]</scope>
    <source>
        <strain evidence="1 2">DSM 43149</strain>
    </source>
</reference>
<proteinExistence type="predicted"/>
<dbReference type="Gene3D" id="3.40.50.10140">
    <property type="entry name" value="Toll/interleukin-1 receptor homology (TIR) domain"/>
    <property type="match status" value="1"/>
</dbReference>
<dbReference type="Proteomes" id="UP000578112">
    <property type="component" value="Unassembled WGS sequence"/>
</dbReference>
<gene>
    <name evidence="1" type="ORF">BJ971_002134</name>
</gene>